<organism evidence="2 3">
    <name type="scientific">Talaromyces pinophilus</name>
    <name type="common">Penicillium pinophilum</name>
    <dbReference type="NCBI Taxonomy" id="128442"/>
    <lineage>
        <taxon>Eukaryota</taxon>
        <taxon>Fungi</taxon>
        <taxon>Dikarya</taxon>
        <taxon>Ascomycota</taxon>
        <taxon>Pezizomycotina</taxon>
        <taxon>Eurotiomycetes</taxon>
        <taxon>Eurotiomycetidae</taxon>
        <taxon>Eurotiales</taxon>
        <taxon>Trichocomaceae</taxon>
        <taxon>Talaromyces</taxon>
        <taxon>Talaromyces sect. Talaromyces</taxon>
    </lineage>
</organism>
<name>A0A6N4SM20_TALPI</name>
<feature type="domain" description="F-box" evidence="1">
    <location>
        <begin position="1"/>
        <end position="44"/>
    </location>
</feature>
<dbReference type="PROSITE" id="PS50181">
    <property type="entry name" value="FBOX"/>
    <property type="match status" value="1"/>
</dbReference>
<sequence>MERLPTEVLINIVSYIKNRKTLVSLRQVDKAISRSAARGLFRRVVFRLGHSHSSTGLEALSSSDYALLVRHIDFKPRSLFKEREGYEYSLIEGDIVERIPPLLAKFVNLNTANIWPCEWDSEPFEAWLPRVLESVAKPQLRRLTRLHFPIDGSCYLTHCLNSDHHAKVKKLIRQIEHLSLHSRVNDNPHLQGLDTLLETAANLSSLNIGGFCEVFELSVGDIDCSQLLRLKSLELNFVFISSYELLGLLERCKDTIRFVKVDSVSLTKGSWLHVLMQSKNNLKLLDIHLFNWEISLNKELKNRGDIWLDHGFFRRDYKLICLALGELQRQINANRHAEGLNRWPKKKFRSLGFLPLQFIMEKGRYTELISQSWDAEKDDSYHSDSE</sequence>
<evidence type="ECO:0000313" key="2">
    <source>
        <dbReference type="EMBL" id="GAM40768.1"/>
    </source>
</evidence>
<dbReference type="InterPro" id="IPR036047">
    <property type="entry name" value="F-box-like_dom_sf"/>
</dbReference>
<gene>
    <name evidence="2" type="ORF">TCE0_039r13371</name>
</gene>
<evidence type="ECO:0000313" key="3">
    <source>
        <dbReference type="Proteomes" id="UP000053095"/>
    </source>
</evidence>
<keyword evidence="3" id="KW-1185">Reference proteome</keyword>
<reference evidence="3" key="1">
    <citation type="journal article" date="2015" name="Genome Announc.">
        <title>Draft genome sequence of Talaromyces cellulolyticus strain Y-94, a source of lignocellulosic biomass-degrading enzymes.</title>
        <authorList>
            <person name="Fujii T."/>
            <person name="Koike H."/>
            <person name="Sawayama S."/>
            <person name="Yano S."/>
            <person name="Inoue H."/>
        </authorList>
    </citation>
    <scope>NUCLEOTIDE SEQUENCE [LARGE SCALE GENOMIC DNA]</scope>
    <source>
        <strain evidence="3">Y-94</strain>
    </source>
</reference>
<protein>
    <recommendedName>
        <fullName evidence="1">F-box domain-containing protein</fullName>
    </recommendedName>
</protein>
<dbReference type="InterPro" id="IPR032675">
    <property type="entry name" value="LRR_dom_sf"/>
</dbReference>
<evidence type="ECO:0000259" key="1">
    <source>
        <dbReference type="PROSITE" id="PS50181"/>
    </source>
</evidence>
<dbReference type="Gene3D" id="3.80.10.10">
    <property type="entry name" value="Ribonuclease Inhibitor"/>
    <property type="match status" value="1"/>
</dbReference>
<dbReference type="EMBL" id="DF933835">
    <property type="protein sequence ID" value="GAM40768.1"/>
    <property type="molecule type" value="Genomic_DNA"/>
</dbReference>
<comment type="caution">
    <text evidence="2">The sequence shown here is derived from an EMBL/GenBank/DDBJ whole genome shotgun (WGS) entry which is preliminary data.</text>
</comment>
<dbReference type="AlphaFoldDB" id="A0A6N4SM20"/>
<dbReference type="InterPro" id="IPR001810">
    <property type="entry name" value="F-box_dom"/>
</dbReference>
<dbReference type="SUPFAM" id="SSF81383">
    <property type="entry name" value="F-box domain"/>
    <property type="match status" value="1"/>
</dbReference>
<dbReference type="Proteomes" id="UP000053095">
    <property type="component" value="Unassembled WGS sequence"/>
</dbReference>
<proteinExistence type="predicted"/>
<accession>A0A6N4SM20</accession>